<gene>
    <name evidence="1" type="ORF">METZ01_LOCUS66858</name>
</gene>
<dbReference type="Gene3D" id="1.10.760.10">
    <property type="entry name" value="Cytochrome c-like domain"/>
    <property type="match status" value="1"/>
</dbReference>
<dbReference type="AlphaFoldDB" id="A0A381TE30"/>
<dbReference type="EMBL" id="UINC01004394">
    <property type="protein sequence ID" value="SVA14004.1"/>
    <property type="molecule type" value="Genomic_DNA"/>
</dbReference>
<dbReference type="InterPro" id="IPR036909">
    <property type="entry name" value="Cyt_c-like_dom_sf"/>
</dbReference>
<dbReference type="SUPFAM" id="SSF46626">
    <property type="entry name" value="Cytochrome c"/>
    <property type="match status" value="1"/>
</dbReference>
<sequence>VEFDFAAFTRIVREGIGEMPGQAEENVTDEQIVLIYEYVVSMSQSSNRR</sequence>
<evidence type="ECO:0008006" key="2">
    <source>
        <dbReference type="Google" id="ProtNLM"/>
    </source>
</evidence>
<evidence type="ECO:0000313" key="1">
    <source>
        <dbReference type="EMBL" id="SVA14004.1"/>
    </source>
</evidence>
<feature type="non-terminal residue" evidence="1">
    <location>
        <position position="1"/>
    </location>
</feature>
<organism evidence="1">
    <name type="scientific">marine metagenome</name>
    <dbReference type="NCBI Taxonomy" id="408172"/>
    <lineage>
        <taxon>unclassified sequences</taxon>
        <taxon>metagenomes</taxon>
        <taxon>ecological metagenomes</taxon>
    </lineage>
</organism>
<proteinExistence type="predicted"/>
<reference evidence="1" key="1">
    <citation type="submission" date="2018-05" db="EMBL/GenBank/DDBJ databases">
        <authorList>
            <person name="Lanie J.A."/>
            <person name="Ng W.-L."/>
            <person name="Kazmierczak K.M."/>
            <person name="Andrzejewski T.M."/>
            <person name="Davidsen T.M."/>
            <person name="Wayne K.J."/>
            <person name="Tettelin H."/>
            <person name="Glass J.I."/>
            <person name="Rusch D."/>
            <person name="Podicherti R."/>
            <person name="Tsui H.-C.T."/>
            <person name="Winkler M.E."/>
        </authorList>
    </citation>
    <scope>NUCLEOTIDE SEQUENCE</scope>
</reference>
<dbReference type="GO" id="GO:0020037">
    <property type="term" value="F:heme binding"/>
    <property type="evidence" value="ECO:0007669"/>
    <property type="project" value="InterPro"/>
</dbReference>
<name>A0A381TE30_9ZZZZ</name>
<dbReference type="GO" id="GO:0009055">
    <property type="term" value="F:electron transfer activity"/>
    <property type="evidence" value="ECO:0007669"/>
    <property type="project" value="InterPro"/>
</dbReference>
<protein>
    <recommendedName>
        <fullName evidence="2">Cytochrome c domain-containing protein</fullName>
    </recommendedName>
</protein>
<accession>A0A381TE30</accession>